<dbReference type="GeneID" id="22111459"/>
<name>A0A097EY02_9CAUD</name>
<reference evidence="1 2" key="1">
    <citation type="submission" date="2014-09" db="EMBL/GenBank/DDBJ databases">
        <authorList>
            <person name="Lapin J.S."/>
            <person name="Pope W.H."/>
            <person name="Hua J."/>
            <person name="Ford M.E."/>
            <person name="Conway J.F."/>
            <person name="Hatfull G.F."/>
            <person name="Hendrix R.W."/>
        </authorList>
    </citation>
    <scope>NUCLEOTIDE SEQUENCE [LARGE SCALE GENOMIC DNA]</scope>
</reference>
<proteinExistence type="predicted"/>
<protein>
    <submittedName>
        <fullName evidence="1">Uncharacterized protein</fullName>
    </submittedName>
</protein>
<dbReference type="Proteomes" id="UP000029889">
    <property type="component" value="Segment"/>
</dbReference>
<dbReference type="KEGG" id="vg:22111459"/>
<evidence type="ECO:0000313" key="2">
    <source>
        <dbReference type="Proteomes" id="UP000029889"/>
    </source>
</evidence>
<accession>A0A097EY02</accession>
<evidence type="ECO:0000313" key="1">
    <source>
        <dbReference type="EMBL" id="AIT14309.1"/>
    </source>
</evidence>
<gene>
    <name evidence="1" type="primary">419</name>
    <name evidence="1" type="ORF">PBI_121Q_419</name>
</gene>
<keyword evidence="2" id="KW-1185">Reference proteome</keyword>
<sequence>MSVLFKTNPVLWDQNEQSGFRSIHVEYKGNTVVAIIANKTLGNWTAQVVPMGYSYTSDEVQFLAELYRQVPFIINVLEGNDTLSHADVINFLGNLHV</sequence>
<dbReference type="RefSeq" id="YP_009102006.1">
    <property type="nucleotide sequence ID" value="NC_025447.1"/>
</dbReference>
<dbReference type="OrthoDB" id="22785at10239"/>
<dbReference type="EMBL" id="KM507819">
    <property type="protein sequence ID" value="AIT14309.1"/>
    <property type="molecule type" value="Genomic_DNA"/>
</dbReference>
<organism evidence="1 2">
    <name type="scientific">Escherichia phage 121Q</name>
    <dbReference type="NCBI Taxonomy" id="1555202"/>
    <lineage>
        <taxon>Viruses</taxon>
        <taxon>Duplodnaviria</taxon>
        <taxon>Heunggongvirae</taxon>
        <taxon>Uroviricota</taxon>
        <taxon>Caudoviricetes</taxon>
        <taxon>Asteriusvirus</taxon>
        <taxon>Asteriusvirus av121Q</taxon>
    </lineage>
</organism>